<evidence type="ECO:0000313" key="2">
    <source>
        <dbReference type="EMBL" id="CAK5276802.1"/>
    </source>
</evidence>
<dbReference type="EMBL" id="CAVNYO010000413">
    <property type="protein sequence ID" value="CAK5276802.1"/>
    <property type="molecule type" value="Genomic_DNA"/>
</dbReference>
<dbReference type="EMBL" id="CAVNYO010000412">
    <property type="protein sequence ID" value="CAK5276789.1"/>
    <property type="molecule type" value="Genomic_DNA"/>
</dbReference>
<organism evidence="1 3">
    <name type="scientific">Mycena citricolor</name>
    <dbReference type="NCBI Taxonomy" id="2018698"/>
    <lineage>
        <taxon>Eukaryota</taxon>
        <taxon>Fungi</taxon>
        <taxon>Dikarya</taxon>
        <taxon>Basidiomycota</taxon>
        <taxon>Agaricomycotina</taxon>
        <taxon>Agaricomycetes</taxon>
        <taxon>Agaricomycetidae</taxon>
        <taxon>Agaricales</taxon>
        <taxon>Marasmiineae</taxon>
        <taxon>Mycenaceae</taxon>
        <taxon>Mycena</taxon>
    </lineage>
</organism>
<evidence type="ECO:0000313" key="1">
    <source>
        <dbReference type="EMBL" id="CAK5276789.1"/>
    </source>
</evidence>
<dbReference type="AlphaFoldDB" id="A0AAD2K3F8"/>
<sequence length="198" mass="21454">METNARNETEEEGVDRKLAGITVTVRGRGEGRLGAFGDAARAALDPTNFGIRTGFSIGRAAPATPNHFDLSPVLSYSLSDNDFCLLSSITLSAYSVEEAGVHQLYPLLKSGSGAWRTNDKGNAVTGRAETLGTKRCRMRCGRIQRRQELTRHNIAVANNTVVRRNGRTQLHSIATVCAGDVHLASVDDLRRMACSGFY</sequence>
<proteinExistence type="predicted"/>
<comment type="caution">
    <text evidence="1">The sequence shown here is derived from an EMBL/GenBank/DDBJ whole genome shotgun (WGS) entry which is preliminary data.</text>
</comment>
<keyword evidence="3" id="KW-1185">Reference proteome</keyword>
<reference evidence="1" key="1">
    <citation type="submission" date="2023-11" db="EMBL/GenBank/DDBJ databases">
        <authorList>
            <person name="De Vega J J."/>
            <person name="De Vega J J."/>
        </authorList>
    </citation>
    <scope>NUCLEOTIDE SEQUENCE</scope>
</reference>
<accession>A0AAD2K3F8</accession>
<evidence type="ECO:0000313" key="3">
    <source>
        <dbReference type="Proteomes" id="UP001295794"/>
    </source>
</evidence>
<dbReference type="Proteomes" id="UP001295794">
    <property type="component" value="Unassembled WGS sequence"/>
</dbReference>
<gene>
    <name evidence="1" type="ORF">MYCIT1_LOCUS25339</name>
    <name evidence="2" type="ORF">MYCIT1_LOCUS25360</name>
</gene>
<name>A0AAD2K3F8_9AGAR</name>
<protein>
    <submittedName>
        <fullName evidence="1">Uncharacterized protein</fullName>
    </submittedName>
</protein>